<evidence type="ECO:0000256" key="4">
    <source>
        <dbReference type="PROSITE-ProRule" id="PRU00284"/>
    </source>
</evidence>
<feature type="compositionally biased region" description="Basic and acidic residues" evidence="5">
    <location>
        <begin position="276"/>
        <end position="285"/>
    </location>
</feature>
<evidence type="ECO:0000313" key="9">
    <source>
        <dbReference type="EMBL" id="ADN75901.1"/>
    </source>
</evidence>
<keyword evidence="6" id="KW-0472">Membrane</keyword>
<name>E1SRF0_FERBD</name>
<dbReference type="SUPFAM" id="SSF58104">
    <property type="entry name" value="Methyl-accepting chemotaxis protein (MCP) signaling domain"/>
    <property type="match status" value="1"/>
</dbReference>
<feature type="domain" description="HAMP" evidence="8">
    <location>
        <begin position="159"/>
        <end position="212"/>
    </location>
</feature>
<dbReference type="GO" id="GO:0007165">
    <property type="term" value="P:signal transduction"/>
    <property type="evidence" value="ECO:0007669"/>
    <property type="project" value="UniProtKB-KW"/>
</dbReference>
<dbReference type="InterPro" id="IPR004089">
    <property type="entry name" value="MCPsignal_dom"/>
</dbReference>
<dbReference type="PANTHER" id="PTHR32089">
    <property type="entry name" value="METHYL-ACCEPTING CHEMOTAXIS PROTEIN MCPB"/>
    <property type="match status" value="1"/>
</dbReference>
<dbReference type="RefSeq" id="WP_013345207.1">
    <property type="nucleotide sequence ID" value="NC_014541.1"/>
</dbReference>
<dbReference type="OrthoDB" id="6757190at2"/>
<sequence length="489" mass="53309">MNESKPGFWDPYLIRLTIKEKLLLISVTPIIALLVFASLFIQADIDANAASLEQSLVGKTRDQAALFAHLDEDNRARLVASLQNGTILKQGDPALVPAGEILSRGGFQYYSAEILPGIYLQYRQPVANANSVIAEHKTLLVAILAVVILTLFVSYTVRRFITGSLAFMQEVMRQAANNDLTVRMNFDPGRDDLRPLANHIDELIATRQRVVRDLRGISERMQAASHSLESQASNSKELAVDQRLHLDTLASAMEEMTATVREVANHAEQTSVETRQASRDAENGHEQIQTTIATIEQLVTEVHSASSAVSQVNTNADRIDAVVTTINGISEQTNLLALNAAIEAARAGHQGRGFAVVADEVRSLAGRTQAATVEIQKMIEELQAGTRNLEELMARTVDRAEQGQNLVSRAGQDLMQIAQHSDKVFAMSSQIATAAEQQSSVANEISGNLMQIRNQSHELEQSAVESVDASQAVRGTADGMQQQLMGLKI</sequence>
<dbReference type="PANTHER" id="PTHR32089:SF65">
    <property type="entry name" value="CHEMOTAXIS SIGNAL TRANSDUCTION SYSTEM METHYL ACCEPTING SENSORY TRANSDUCER"/>
    <property type="match status" value="1"/>
</dbReference>
<feature type="region of interest" description="Disordered" evidence="5">
    <location>
        <begin position="265"/>
        <end position="285"/>
    </location>
</feature>
<comment type="subcellular location">
    <subcellularLocation>
        <location evidence="1">Membrane</location>
    </subcellularLocation>
</comment>
<feature type="domain" description="Methyl-accepting transducer" evidence="7">
    <location>
        <begin position="217"/>
        <end position="453"/>
    </location>
</feature>
<dbReference type="Proteomes" id="UP000006683">
    <property type="component" value="Chromosome"/>
</dbReference>
<evidence type="ECO:0000256" key="2">
    <source>
        <dbReference type="ARBA" id="ARBA00023224"/>
    </source>
</evidence>
<dbReference type="SMART" id="SM00283">
    <property type="entry name" value="MA"/>
    <property type="match status" value="1"/>
</dbReference>
<evidence type="ECO:0000259" key="7">
    <source>
        <dbReference type="PROSITE" id="PS50111"/>
    </source>
</evidence>
<protein>
    <submittedName>
        <fullName evidence="9">Methyl-accepting chemotaxis sensory transducer</fullName>
    </submittedName>
</protein>
<dbReference type="EMBL" id="CP002209">
    <property type="protein sequence ID" value="ADN75901.1"/>
    <property type="molecule type" value="Genomic_DNA"/>
</dbReference>
<dbReference type="STRING" id="550540.Fbal_1697"/>
<dbReference type="AlphaFoldDB" id="E1SRF0"/>
<comment type="similarity">
    <text evidence="3">Belongs to the methyl-accepting chemotaxis (MCP) protein family.</text>
</comment>
<evidence type="ECO:0000256" key="3">
    <source>
        <dbReference type="ARBA" id="ARBA00029447"/>
    </source>
</evidence>
<evidence type="ECO:0000259" key="8">
    <source>
        <dbReference type="PROSITE" id="PS50885"/>
    </source>
</evidence>
<feature type="transmembrane region" description="Helical" evidence="6">
    <location>
        <begin position="21"/>
        <end position="41"/>
    </location>
</feature>
<accession>E1SRF0</accession>
<dbReference type="InterPro" id="IPR003660">
    <property type="entry name" value="HAMP_dom"/>
</dbReference>
<dbReference type="PROSITE" id="PS50885">
    <property type="entry name" value="HAMP"/>
    <property type="match status" value="1"/>
</dbReference>
<dbReference type="KEGG" id="fbl:Fbal_1697"/>
<dbReference type="Pfam" id="PF00015">
    <property type="entry name" value="MCPsignal"/>
    <property type="match status" value="1"/>
</dbReference>
<keyword evidence="2 4" id="KW-0807">Transducer</keyword>
<dbReference type="PROSITE" id="PS50111">
    <property type="entry name" value="CHEMOTAXIS_TRANSDUC_2"/>
    <property type="match status" value="1"/>
</dbReference>
<keyword evidence="6" id="KW-0812">Transmembrane</keyword>
<evidence type="ECO:0000313" key="10">
    <source>
        <dbReference type="Proteomes" id="UP000006683"/>
    </source>
</evidence>
<dbReference type="Gene3D" id="1.10.287.950">
    <property type="entry name" value="Methyl-accepting chemotaxis protein"/>
    <property type="match status" value="1"/>
</dbReference>
<organism evidence="9 10">
    <name type="scientific">Ferrimonas balearica (strain DSM 9799 / CCM 4581 / KCTC 23876 / PAT)</name>
    <dbReference type="NCBI Taxonomy" id="550540"/>
    <lineage>
        <taxon>Bacteria</taxon>
        <taxon>Pseudomonadati</taxon>
        <taxon>Pseudomonadota</taxon>
        <taxon>Gammaproteobacteria</taxon>
        <taxon>Alteromonadales</taxon>
        <taxon>Ferrimonadaceae</taxon>
        <taxon>Ferrimonas</taxon>
    </lineage>
</organism>
<evidence type="ECO:0000256" key="1">
    <source>
        <dbReference type="ARBA" id="ARBA00004370"/>
    </source>
</evidence>
<keyword evidence="10" id="KW-1185">Reference proteome</keyword>
<evidence type="ECO:0000256" key="5">
    <source>
        <dbReference type="SAM" id="MobiDB-lite"/>
    </source>
</evidence>
<feature type="transmembrane region" description="Helical" evidence="6">
    <location>
        <begin position="139"/>
        <end position="157"/>
    </location>
</feature>
<dbReference type="GO" id="GO:0016020">
    <property type="term" value="C:membrane"/>
    <property type="evidence" value="ECO:0007669"/>
    <property type="project" value="UniProtKB-SubCell"/>
</dbReference>
<gene>
    <name evidence="9" type="ordered locus">Fbal_1697</name>
</gene>
<dbReference type="HOGENOM" id="CLU_000445_107_27_6"/>
<reference evidence="9 10" key="1">
    <citation type="journal article" date="2010" name="Stand. Genomic Sci.">
        <title>Complete genome sequence of Ferrimonas balearica type strain (PAT).</title>
        <authorList>
            <person name="Nolan M."/>
            <person name="Sikorski J."/>
            <person name="Davenport K."/>
            <person name="Lucas S."/>
            <person name="Glavina Del Rio T."/>
            <person name="Tice H."/>
            <person name="Cheng J."/>
            <person name="Goodwin L."/>
            <person name="Pitluck S."/>
            <person name="Liolios K."/>
            <person name="Ivanova N."/>
            <person name="Mavromatis K."/>
            <person name="Ovchinnikova G."/>
            <person name="Pati A."/>
            <person name="Chen A."/>
            <person name="Palaniappan K."/>
            <person name="Land M."/>
            <person name="Hauser L."/>
            <person name="Chang Y."/>
            <person name="Jeffries C."/>
            <person name="Tapia R."/>
            <person name="Brettin T."/>
            <person name="Detter J."/>
            <person name="Han C."/>
            <person name="Yasawong M."/>
            <person name="Rohde M."/>
            <person name="Tindall B."/>
            <person name="Goker M."/>
            <person name="Woyke T."/>
            <person name="Bristow J."/>
            <person name="Eisen J."/>
            <person name="Markowitz V."/>
            <person name="Hugenholtz P."/>
            <person name="Kyrpides N."/>
            <person name="Klenk H."/>
            <person name="Lapidus A."/>
        </authorList>
    </citation>
    <scope>NUCLEOTIDE SEQUENCE [LARGE SCALE GENOMIC DNA]</scope>
    <source>
        <strain evidence="10">DSM 9799 / CCM 4581 / KCTC 23876 / PAT</strain>
    </source>
</reference>
<dbReference type="FunFam" id="1.10.287.950:FF:000001">
    <property type="entry name" value="Methyl-accepting chemotaxis sensory transducer"/>
    <property type="match status" value="1"/>
</dbReference>
<evidence type="ECO:0000256" key="6">
    <source>
        <dbReference type="SAM" id="Phobius"/>
    </source>
</evidence>
<dbReference type="eggNOG" id="COG0840">
    <property type="taxonomic scope" value="Bacteria"/>
</dbReference>
<dbReference type="GO" id="GO:0006935">
    <property type="term" value="P:chemotaxis"/>
    <property type="evidence" value="ECO:0007669"/>
    <property type="project" value="UniProtKB-ARBA"/>
</dbReference>
<proteinExistence type="inferred from homology"/>
<dbReference type="GeneID" id="67181904"/>
<dbReference type="CDD" id="cd11386">
    <property type="entry name" value="MCP_signal"/>
    <property type="match status" value="1"/>
</dbReference>
<keyword evidence="6" id="KW-1133">Transmembrane helix</keyword>